<organism evidence="1 2">
    <name type="scientific">Nostoc sphaeroides CCNUC1</name>
    <dbReference type="NCBI Taxonomy" id="2653204"/>
    <lineage>
        <taxon>Bacteria</taxon>
        <taxon>Bacillati</taxon>
        <taxon>Cyanobacteriota</taxon>
        <taxon>Cyanophyceae</taxon>
        <taxon>Nostocales</taxon>
        <taxon>Nostocaceae</taxon>
        <taxon>Nostoc</taxon>
    </lineage>
</organism>
<evidence type="ECO:0000313" key="1">
    <source>
        <dbReference type="EMBL" id="QFS45399.1"/>
    </source>
</evidence>
<dbReference type="KEGG" id="nsh:GXM_02876"/>
<sequence length="37" mass="4234">MPRLKQFAIRFFAHSQLRFVTGIYTPTQNALPVLLGT</sequence>
<accession>A0A5P8W032</accession>
<evidence type="ECO:0000313" key="2">
    <source>
        <dbReference type="Proteomes" id="UP000326678"/>
    </source>
</evidence>
<protein>
    <submittedName>
        <fullName evidence="1">Uncharacterized protein</fullName>
    </submittedName>
</protein>
<reference evidence="1 2" key="1">
    <citation type="submission" date="2019-10" db="EMBL/GenBank/DDBJ databases">
        <title>Genomic and transcriptomic insights into the perfect genentic adaptation of a filamentous nitrogen-fixing cyanobacterium to rice fields.</title>
        <authorList>
            <person name="Chen Z."/>
        </authorList>
    </citation>
    <scope>NUCLEOTIDE SEQUENCE [LARGE SCALE GENOMIC DNA]</scope>
    <source>
        <strain evidence="1">CCNUC1</strain>
    </source>
</reference>
<dbReference type="Proteomes" id="UP000326678">
    <property type="component" value="Chromosome Gxm1"/>
</dbReference>
<proteinExistence type="predicted"/>
<name>A0A5P8W032_9NOSO</name>
<dbReference type="AlphaFoldDB" id="A0A5P8W032"/>
<keyword evidence="2" id="KW-1185">Reference proteome</keyword>
<gene>
    <name evidence="1" type="ORF">GXM_02876</name>
</gene>
<dbReference type="EMBL" id="CP045226">
    <property type="protein sequence ID" value="QFS45399.1"/>
    <property type="molecule type" value="Genomic_DNA"/>
</dbReference>